<dbReference type="InterPro" id="IPR003313">
    <property type="entry name" value="AraC-bd"/>
</dbReference>
<feature type="domain" description="HTH araC/xylS-type" evidence="4">
    <location>
        <begin position="166"/>
        <end position="263"/>
    </location>
</feature>
<evidence type="ECO:0000313" key="6">
    <source>
        <dbReference type="Proteomes" id="UP000323300"/>
    </source>
</evidence>
<gene>
    <name evidence="5" type="ORF">SAMN04488498_105202</name>
</gene>
<dbReference type="GO" id="GO:0003700">
    <property type="term" value="F:DNA-binding transcription factor activity"/>
    <property type="evidence" value="ECO:0007669"/>
    <property type="project" value="InterPro"/>
</dbReference>
<evidence type="ECO:0000256" key="2">
    <source>
        <dbReference type="ARBA" id="ARBA00023125"/>
    </source>
</evidence>
<keyword evidence="1" id="KW-0805">Transcription regulation</keyword>
<accession>A0A1I3YVM3</accession>
<keyword evidence="6" id="KW-1185">Reference proteome</keyword>
<evidence type="ECO:0000259" key="4">
    <source>
        <dbReference type="PROSITE" id="PS01124"/>
    </source>
</evidence>
<dbReference type="PROSITE" id="PS01124">
    <property type="entry name" value="HTH_ARAC_FAMILY_2"/>
    <property type="match status" value="1"/>
</dbReference>
<dbReference type="InterPro" id="IPR014710">
    <property type="entry name" value="RmlC-like_jellyroll"/>
</dbReference>
<dbReference type="OrthoDB" id="9809338at2"/>
<dbReference type="PANTHER" id="PTHR46796:SF2">
    <property type="entry name" value="TRANSCRIPTIONAL REGULATORY PROTEIN"/>
    <property type="match status" value="1"/>
</dbReference>
<sequence length="265" mass="28483">MKKRQFRMFRCTVAGVEAVEAETRHVFARHTHDQFGIGVIHRGAQKSLSGRGMVEAGPGDVITVNPGEVHDGAPIGDSGRAWKMLYFDPVLVAEAASDIRQGRMGTAEFSFPVIHDADVALRFRKLFATLTAGDNTFSCDEELLMLLAAVIGKVGSTDRLMPPAVSRAKSRIDDDPAAPVALADLARESGTSRFQLLRAFARVTGLTPHAYLVQRRVDTARRLIASGTPLALAAAGSGFADQSHMTRVFISKYGVSPGVYAAAMN</sequence>
<dbReference type="AlphaFoldDB" id="A0A1I3YVM3"/>
<reference evidence="5 6" key="1">
    <citation type="submission" date="2016-10" db="EMBL/GenBank/DDBJ databases">
        <authorList>
            <person name="Varghese N."/>
            <person name="Submissions S."/>
        </authorList>
    </citation>
    <scope>NUCLEOTIDE SEQUENCE [LARGE SCALE GENOMIC DNA]</scope>
    <source>
        <strain evidence="5 6">DSM 21822</strain>
    </source>
</reference>
<evidence type="ECO:0000256" key="1">
    <source>
        <dbReference type="ARBA" id="ARBA00023015"/>
    </source>
</evidence>
<dbReference type="Pfam" id="PF12833">
    <property type="entry name" value="HTH_18"/>
    <property type="match status" value="1"/>
</dbReference>
<dbReference type="GO" id="GO:0043565">
    <property type="term" value="F:sequence-specific DNA binding"/>
    <property type="evidence" value="ECO:0007669"/>
    <property type="project" value="InterPro"/>
</dbReference>
<name>A0A1I3YVM3_9HYPH</name>
<protein>
    <submittedName>
        <fullName evidence="5">AraC-type DNA-binding protein</fullName>
    </submittedName>
</protein>
<dbReference type="InterPro" id="IPR037923">
    <property type="entry name" value="HTH-like"/>
</dbReference>
<dbReference type="RefSeq" id="WP_149760222.1">
    <property type="nucleotide sequence ID" value="NZ_BSPE01000056.1"/>
</dbReference>
<dbReference type="Gene3D" id="2.60.120.10">
    <property type="entry name" value="Jelly Rolls"/>
    <property type="match status" value="1"/>
</dbReference>
<dbReference type="InterPro" id="IPR018060">
    <property type="entry name" value="HTH_AraC"/>
</dbReference>
<evidence type="ECO:0000256" key="3">
    <source>
        <dbReference type="ARBA" id="ARBA00023163"/>
    </source>
</evidence>
<dbReference type="Pfam" id="PF02311">
    <property type="entry name" value="AraC_binding"/>
    <property type="match status" value="1"/>
</dbReference>
<dbReference type="InterPro" id="IPR009057">
    <property type="entry name" value="Homeodomain-like_sf"/>
</dbReference>
<dbReference type="SUPFAM" id="SSF51215">
    <property type="entry name" value="Regulatory protein AraC"/>
    <property type="match status" value="1"/>
</dbReference>
<dbReference type="EMBL" id="FOSL01000005">
    <property type="protein sequence ID" value="SFK35924.1"/>
    <property type="molecule type" value="Genomic_DNA"/>
</dbReference>
<proteinExistence type="predicted"/>
<dbReference type="SUPFAM" id="SSF46689">
    <property type="entry name" value="Homeodomain-like"/>
    <property type="match status" value="2"/>
</dbReference>
<dbReference type="PANTHER" id="PTHR46796">
    <property type="entry name" value="HTH-TYPE TRANSCRIPTIONAL ACTIVATOR RHAS-RELATED"/>
    <property type="match status" value="1"/>
</dbReference>
<dbReference type="SMART" id="SM00342">
    <property type="entry name" value="HTH_ARAC"/>
    <property type="match status" value="1"/>
</dbReference>
<organism evidence="5 6">
    <name type="scientific">Neomesorhizobium albiziae</name>
    <dbReference type="NCBI Taxonomy" id="335020"/>
    <lineage>
        <taxon>Bacteria</taxon>
        <taxon>Pseudomonadati</taxon>
        <taxon>Pseudomonadota</taxon>
        <taxon>Alphaproteobacteria</taxon>
        <taxon>Hyphomicrobiales</taxon>
        <taxon>Phyllobacteriaceae</taxon>
        <taxon>Neomesorhizobium</taxon>
    </lineage>
</organism>
<dbReference type="Proteomes" id="UP000323300">
    <property type="component" value="Unassembled WGS sequence"/>
</dbReference>
<evidence type="ECO:0000313" key="5">
    <source>
        <dbReference type="EMBL" id="SFK35924.1"/>
    </source>
</evidence>
<keyword evidence="3" id="KW-0804">Transcription</keyword>
<dbReference type="InterPro" id="IPR050204">
    <property type="entry name" value="AraC_XylS_family_regulators"/>
</dbReference>
<dbReference type="Gene3D" id="1.10.10.60">
    <property type="entry name" value="Homeodomain-like"/>
    <property type="match status" value="1"/>
</dbReference>
<keyword evidence="2 5" id="KW-0238">DNA-binding</keyword>